<dbReference type="PANTHER" id="PTHR43395:SF10">
    <property type="entry name" value="CHEMOTAXIS PROTEIN CHEA"/>
    <property type="match status" value="1"/>
</dbReference>
<protein>
    <submittedName>
        <fullName evidence="3">Hpt domain-containing protein</fullName>
    </submittedName>
</protein>
<dbReference type="CDD" id="cd00088">
    <property type="entry name" value="HPT"/>
    <property type="match status" value="1"/>
</dbReference>
<dbReference type="InterPro" id="IPR051315">
    <property type="entry name" value="Bact_Chemotaxis_CheA"/>
</dbReference>
<evidence type="ECO:0000313" key="3">
    <source>
        <dbReference type="EMBL" id="MBC1196702.1"/>
    </source>
</evidence>
<dbReference type="PROSITE" id="PS50894">
    <property type="entry name" value="HPT"/>
    <property type="match status" value="1"/>
</dbReference>
<dbReference type="Proteomes" id="UP000525432">
    <property type="component" value="Unassembled WGS sequence"/>
</dbReference>
<dbReference type="Gene3D" id="1.20.120.160">
    <property type="entry name" value="HPT domain"/>
    <property type="match status" value="1"/>
</dbReference>
<sequence>MDSANDQKILGYFIEEAKEHLETLEHGILDLGNLVNNHEQMNEMFRAAHSVKAGAAMLGYSSIQKTAHRLEDAFTILKENPLEVDQKLESLFLKSYDLLQILIDKLQSPLGLQGEEADAIVKNGEATFAELQAHLNYLLGQGKSTPAIAAASSISISVRDILKQMLQLFKQEETSTSRQQLQKLILSLSQLASEQEQWQYLVKNAQSALANPKHSYRTLAPVIIKELKQASNLLEWGRGEEITVSQELQLLAAAKLPQILINPEAELVASTPEFISDQDLEEALKWSENQDINESEKPSLELSQIPTERKAQIARQRQAHQLAEEKLTPEFEENQRAALIKETLAWTGDNLELTEIVIRLLIDNKNELREGQEKTKIEQLIQKNIVENWLQNKAASHLQKVQNSLLTPDANVRSRLETYQDILQGRVLADNKPEKLALQQAELVIKNDDYLEVGNRIYQEVFNVQWVRQELEKLVKVENSPADLTKILSFLAVLGFMGFTIWSLWPWGSKNPNVVVIPSPSIPEICTKRDFNISLNRTIQQLQDLKSKQGNRLSEKCATQLNELMLIQQAIGLAANNFVANLPGREGAFEILCKIPPTSDNFKEAQFWAKRWHNDKAWKLDIDRALPDNPDCQKLIK</sequence>
<reference evidence="3 4" key="1">
    <citation type="submission" date="2020-07" db="EMBL/GenBank/DDBJ databases">
        <title>Genomes of two Microcystis aeruginosa (Cyanobacteria) strains from Florida (USA) with disparate toxicogenic potential.</title>
        <authorList>
            <person name="Lefler F.W."/>
            <person name="Barbosa M."/>
            <person name="Berthold D.E."/>
            <person name="Laughinghouse H.D. IV."/>
        </authorList>
    </citation>
    <scope>NUCLEOTIDE SEQUENCE [LARGE SCALE GENOMIC DNA]</scope>
    <source>
        <strain evidence="3 4">BLCCF158</strain>
    </source>
</reference>
<dbReference type="SMART" id="SM00073">
    <property type="entry name" value="HPT"/>
    <property type="match status" value="1"/>
</dbReference>
<feature type="modified residue" description="Phosphohistidine" evidence="1">
    <location>
        <position position="49"/>
    </location>
</feature>
<accession>A0A841V1V3</accession>
<dbReference type="InterPro" id="IPR008207">
    <property type="entry name" value="Sig_transdc_His_kin_Hpt_dom"/>
</dbReference>
<dbReference type="EMBL" id="JACEGC010000087">
    <property type="protein sequence ID" value="MBC1196702.1"/>
    <property type="molecule type" value="Genomic_DNA"/>
</dbReference>
<dbReference type="GO" id="GO:0000160">
    <property type="term" value="P:phosphorelay signal transduction system"/>
    <property type="evidence" value="ECO:0007669"/>
    <property type="project" value="InterPro"/>
</dbReference>
<evidence type="ECO:0000256" key="1">
    <source>
        <dbReference type="PROSITE-ProRule" id="PRU00110"/>
    </source>
</evidence>
<name>A0A841V1V3_MICAE</name>
<keyword evidence="1" id="KW-0597">Phosphoprotein</keyword>
<dbReference type="InterPro" id="IPR036641">
    <property type="entry name" value="HPT_dom_sf"/>
</dbReference>
<evidence type="ECO:0000259" key="2">
    <source>
        <dbReference type="PROSITE" id="PS50894"/>
    </source>
</evidence>
<proteinExistence type="predicted"/>
<evidence type="ECO:0000313" key="4">
    <source>
        <dbReference type="Proteomes" id="UP000525432"/>
    </source>
</evidence>
<dbReference type="PANTHER" id="PTHR43395">
    <property type="entry name" value="SENSOR HISTIDINE KINASE CHEA"/>
    <property type="match status" value="1"/>
</dbReference>
<organism evidence="3 4">
    <name type="scientific">Microcystis aeruginosa BLCC-F158</name>
    <dbReference type="NCBI Taxonomy" id="2755316"/>
    <lineage>
        <taxon>Bacteria</taxon>
        <taxon>Bacillati</taxon>
        <taxon>Cyanobacteriota</taxon>
        <taxon>Cyanophyceae</taxon>
        <taxon>Oscillatoriophycideae</taxon>
        <taxon>Chroococcales</taxon>
        <taxon>Microcystaceae</taxon>
        <taxon>Microcystis</taxon>
    </lineage>
</organism>
<dbReference type="AlphaFoldDB" id="A0A841V1V3"/>
<dbReference type="RefSeq" id="WP_185240413.1">
    <property type="nucleotide sequence ID" value="NZ_JACEGC010000087.1"/>
</dbReference>
<feature type="domain" description="HPt" evidence="2">
    <location>
        <begin position="2"/>
        <end position="106"/>
    </location>
</feature>
<dbReference type="Pfam" id="PF01627">
    <property type="entry name" value="Hpt"/>
    <property type="match status" value="1"/>
</dbReference>
<dbReference type="SUPFAM" id="SSF47226">
    <property type="entry name" value="Histidine-containing phosphotransfer domain, HPT domain"/>
    <property type="match status" value="1"/>
</dbReference>
<comment type="caution">
    <text evidence="3">The sequence shown here is derived from an EMBL/GenBank/DDBJ whole genome shotgun (WGS) entry which is preliminary data.</text>
</comment>
<gene>
    <name evidence="3" type="ORF">H0901_15955</name>
</gene>